<evidence type="ECO:0000313" key="3">
    <source>
        <dbReference type="Proteomes" id="UP001177670"/>
    </source>
</evidence>
<comment type="caution">
    <text evidence="2">The sequence shown here is derived from an EMBL/GenBank/DDBJ whole genome shotgun (WGS) entry which is preliminary data.</text>
</comment>
<dbReference type="Proteomes" id="UP001177670">
    <property type="component" value="Unassembled WGS sequence"/>
</dbReference>
<reference evidence="2" key="1">
    <citation type="submission" date="2021-10" db="EMBL/GenBank/DDBJ databases">
        <title>Melipona bicolor Genome sequencing and assembly.</title>
        <authorList>
            <person name="Araujo N.S."/>
            <person name="Arias M.C."/>
        </authorList>
    </citation>
    <scope>NUCLEOTIDE SEQUENCE</scope>
    <source>
        <strain evidence="2">USP_2M_L1-L4_2017</strain>
        <tissue evidence="2">Whole body</tissue>
    </source>
</reference>
<feature type="compositionally biased region" description="Low complexity" evidence="1">
    <location>
        <begin position="9"/>
        <end position="29"/>
    </location>
</feature>
<keyword evidence="3" id="KW-1185">Reference proteome</keyword>
<accession>A0AA40KQD0</accession>
<protein>
    <submittedName>
        <fullName evidence="2">Uncharacterized protein</fullName>
    </submittedName>
</protein>
<dbReference type="EMBL" id="JAHYIQ010000009">
    <property type="protein sequence ID" value="KAK1128936.1"/>
    <property type="molecule type" value="Genomic_DNA"/>
</dbReference>
<proteinExistence type="predicted"/>
<gene>
    <name evidence="2" type="ORF">K0M31_020072</name>
</gene>
<organism evidence="2 3">
    <name type="scientific">Melipona bicolor</name>
    <dbReference type="NCBI Taxonomy" id="60889"/>
    <lineage>
        <taxon>Eukaryota</taxon>
        <taxon>Metazoa</taxon>
        <taxon>Ecdysozoa</taxon>
        <taxon>Arthropoda</taxon>
        <taxon>Hexapoda</taxon>
        <taxon>Insecta</taxon>
        <taxon>Pterygota</taxon>
        <taxon>Neoptera</taxon>
        <taxon>Endopterygota</taxon>
        <taxon>Hymenoptera</taxon>
        <taxon>Apocrita</taxon>
        <taxon>Aculeata</taxon>
        <taxon>Apoidea</taxon>
        <taxon>Anthophila</taxon>
        <taxon>Apidae</taxon>
        <taxon>Melipona</taxon>
    </lineage>
</organism>
<feature type="compositionally biased region" description="Basic and acidic residues" evidence="1">
    <location>
        <begin position="79"/>
        <end position="88"/>
    </location>
</feature>
<name>A0AA40KQD0_9HYME</name>
<evidence type="ECO:0000256" key="1">
    <source>
        <dbReference type="SAM" id="MobiDB-lite"/>
    </source>
</evidence>
<evidence type="ECO:0000313" key="2">
    <source>
        <dbReference type="EMBL" id="KAK1128936.1"/>
    </source>
</evidence>
<feature type="region of interest" description="Disordered" evidence="1">
    <location>
        <begin position="1"/>
        <end position="88"/>
    </location>
</feature>
<dbReference type="AlphaFoldDB" id="A0AA40KQD0"/>
<sequence>MSSEYSFCSEGGFDELSSSSDSGFDVSFESPKHEVPSDTLFPPAKEEKRKKTRNTRCKSPTQVSLVLRQPSPTPNFPYLKEHGHPFAS</sequence>